<protein>
    <submittedName>
        <fullName evidence="1">Uncharacterized protein</fullName>
    </submittedName>
</protein>
<reference evidence="1" key="1">
    <citation type="journal article" date="2021" name="Proc. Natl. Acad. Sci. U.S.A.">
        <title>A Catalog of Tens of Thousands of Viruses from Human Metagenomes Reveals Hidden Associations with Chronic Diseases.</title>
        <authorList>
            <person name="Tisza M.J."/>
            <person name="Buck C.B."/>
        </authorList>
    </citation>
    <scope>NUCLEOTIDE SEQUENCE</scope>
    <source>
        <strain evidence="1">CtXfh4</strain>
    </source>
</reference>
<evidence type="ECO:0000313" key="1">
    <source>
        <dbReference type="EMBL" id="DAF49776.1"/>
    </source>
</evidence>
<accession>A0A8S5SFT4</accession>
<dbReference type="EMBL" id="BK032587">
    <property type="protein sequence ID" value="DAF49776.1"/>
    <property type="molecule type" value="Genomic_DNA"/>
</dbReference>
<proteinExistence type="predicted"/>
<sequence length="512" mass="60119">MKEDKDFNVTVSLSKQGYNSKDECKAAVMNDKAEMKRLGLTETMRFKRTTLSLPNLLDRIRHGYSMCGLYSYAVGKKVWINTSTGKSYYTLPTEKDGYMKRCIKRSEFWCGSQVVCIDIDETAYTDIPTYLNKLSYLPTFCYATFSDKPDSRRFRLVYVMSKVLKLNEFKAVSTVLHREVEKDTLERCKDNCGTRQDQYFNGCSLGSECYSSDLVYDLKDIRGYYDVLLDLIAEEEEEQKIAVDPKLIYDLKNLSYGMVLKNYYGKFEYYYRSKVEFDEGQEIKLVSEENGYYELYYRWENDSPKKYVDGEHRRAKMGNYARLRRLIKPDVTSDELLLNLYIDRERFFDNSDDVLTIDYLVGVVKKAMRKDLPTLQAEYEESRKVIKKVMKSDYHQKKVVVNTGLVSRKLERGRMQGLINKGIKEWNYYEIDLYYNPELTVKENLEVLKKNGIEVCEKTLYNYCKDRGIVLKLTDDDLRKLINPSLSVRKNLENIKGLGYKVGINKVQKILR</sequence>
<name>A0A8S5SFT4_9CAUD</name>
<organism evidence="1">
    <name type="scientific">Siphoviridae sp. ctXfh4</name>
    <dbReference type="NCBI Taxonomy" id="2827887"/>
    <lineage>
        <taxon>Viruses</taxon>
        <taxon>Duplodnaviria</taxon>
        <taxon>Heunggongvirae</taxon>
        <taxon>Uroviricota</taxon>
        <taxon>Caudoviricetes</taxon>
    </lineage>
</organism>